<name>A0ABY1NUW8_9FLAO</name>
<evidence type="ECO:0000313" key="1">
    <source>
        <dbReference type="EMBL" id="SMP18071.1"/>
    </source>
</evidence>
<dbReference type="Proteomes" id="UP001157960">
    <property type="component" value="Unassembled WGS sequence"/>
</dbReference>
<reference evidence="1 2" key="1">
    <citation type="submission" date="2017-05" db="EMBL/GenBank/DDBJ databases">
        <authorList>
            <person name="Varghese N."/>
            <person name="Submissions S."/>
        </authorList>
    </citation>
    <scope>NUCLEOTIDE SEQUENCE [LARGE SCALE GENOMIC DNA]</scope>
    <source>
        <strain evidence="1 2">DSM 28214</strain>
    </source>
</reference>
<proteinExistence type="predicted"/>
<organism evidence="1 2">
    <name type="scientific">Chryseobacterium profundimaris</name>
    <dbReference type="NCBI Taxonomy" id="1387275"/>
    <lineage>
        <taxon>Bacteria</taxon>
        <taxon>Pseudomonadati</taxon>
        <taxon>Bacteroidota</taxon>
        <taxon>Flavobacteriia</taxon>
        <taxon>Flavobacteriales</taxon>
        <taxon>Weeksellaceae</taxon>
        <taxon>Chryseobacterium group</taxon>
        <taxon>Chryseobacterium</taxon>
    </lineage>
</organism>
<gene>
    <name evidence="1" type="ORF">SAMN06264346_104206</name>
</gene>
<keyword evidence="2" id="KW-1185">Reference proteome</keyword>
<comment type="caution">
    <text evidence="1">The sequence shown here is derived from an EMBL/GenBank/DDBJ whole genome shotgun (WGS) entry which is preliminary data.</text>
</comment>
<accession>A0ABY1NUW8</accession>
<dbReference type="EMBL" id="FXTZ01000004">
    <property type="protein sequence ID" value="SMP18071.1"/>
    <property type="molecule type" value="Genomic_DNA"/>
</dbReference>
<protein>
    <submittedName>
        <fullName evidence="1">Uncharacterized protein</fullName>
    </submittedName>
</protein>
<sequence>MEVKNFKYSVSPLVWTSKPPKEEFGYITNSIKSTESTIKMFSELVSPPRSQCWSGGIFEGEVSNKNWKEQSVIGLDYDSGNQTLEEIYRILHNYDIKPNVHYPTFSDTPGHPKFRVVIFLEEPIKNKKNYKLIMDSLNLILDIDKKCKDLSRRFLGGKNAVITSTTPTNLDKFMTSIQKINLDNYVESSDFSSEFSESLLDINSDNDFFSIKSTSIAGEIRIDWEIDSDRIQILSEFKKGTWLTHEQLFGLALNLKYISGGLLRMKKIMMKFDKEGVTEYTDNNYRMLEYVRRMSYFPMPVHKFSPFAEDKLIEDIPTFFKNKEKIKIIDVEEKMSLKDVEKEFEKEFMNAISSPDLDTVYLFSVPTGIGKTQLLTNVERSIIALPTNDLKNEVYERMSVPKTVSPDTIIFNDETVQSLIDLYYKIGLPQKSAQLIRSIEKYTNDTDDILKAVDYLEKLDDCHDDMKSVITTHKRFLNSQDLPHTTVIFDEDPLDSLTEIKETSIKDIIYLEFLNPSVKSLVDFLKGLENGIYETPVMFDVEDLIKECNSFKGFDSNVFGFFTSNYFFINRKNGKINYVTKRDLPSDKKIIIMSATVPIELYKKLYPSRKFKVFDRRNVEQVGKVVQHTERSCSRLSLEKFKDEVSEKVRGLPTLTFKKFKYSFDSSCEDMHFFNCSGSDILNGKDLAVVGTPHGSVIQYFLLAKVMGIEFEIKDGMMNNRIVRHRGFEFTFYCFEDENLRDIQFHVIESNLVQAVGRARTLRKNCTVSIYSNFPLYITTEFDPES</sequence>
<dbReference type="RefSeq" id="WP_283421900.1">
    <property type="nucleotide sequence ID" value="NZ_FXTZ01000004.1"/>
</dbReference>
<evidence type="ECO:0000313" key="2">
    <source>
        <dbReference type="Proteomes" id="UP001157960"/>
    </source>
</evidence>